<comment type="caution">
    <text evidence="6">The sequence shown here is derived from an EMBL/GenBank/DDBJ whole genome shotgun (WGS) entry which is preliminary data.</text>
</comment>
<evidence type="ECO:0000313" key="6">
    <source>
        <dbReference type="EMBL" id="KAG5581405.1"/>
    </source>
</evidence>
<proteinExistence type="inferred from homology"/>
<dbReference type="InterPro" id="IPR033757">
    <property type="entry name" value="WTAP"/>
</dbReference>
<dbReference type="PANTHER" id="PTHR15217:SF0">
    <property type="entry name" value="PRE-MRNA-SPLICING REGULATOR WTAP"/>
    <property type="match status" value="1"/>
</dbReference>
<organism evidence="6 7">
    <name type="scientific">Solanum commersonii</name>
    <name type="common">Commerson's wild potato</name>
    <name type="synonym">Commerson's nightshade</name>
    <dbReference type="NCBI Taxonomy" id="4109"/>
    <lineage>
        <taxon>Eukaryota</taxon>
        <taxon>Viridiplantae</taxon>
        <taxon>Streptophyta</taxon>
        <taxon>Embryophyta</taxon>
        <taxon>Tracheophyta</taxon>
        <taxon>Spermatophyta</taxon>
        <taxon>Magnoliopsida</taxon>
        <taxon>eudicotyledons</taxon>
        <taxon>Gunneridae</taxon>
        <taxon>Pentapetalae</taxon>
        <taxon>asterids</taxon>
        <taxon>lamiids</taxon>
        <taxon>Solanales</taxon>
        <taxon>Solanaceae</taxon>
        <taxon>Solanoideae</taxon>
        <taxon>Solaneae</taxon>
        <taxon>Solanum</taxon>
    </lineage>
</organism>
<accession>A0A9J5X1U8</accession>
<name>A0A9J5X1U8_SOLCO</name>
<dbReference type="AlphaFoldDB" id="A0A9J5X1U8"/>
<dbReference type="Proteomes" id="UP000824120">
    <property type="component" value="Chromosome 10"/>
</dbReference>
<sequence length="155" mass="17687">MMDKSTQADAQMASLTTSISNLEVQMGQISQALNFRQKDALPSNPVAIILKNLVEEKDKKAKEFQDNTVAVNFTPQSKIGKMLMAKCRTLFEETEEIETRLMKEGLLNYDGCFKGYKCKMLQKFCFLLHLQMHELTMKLALQKSHNAELKSQFEG</sequence>
<keyword evidence="4" id="KW-0508">mRNA splicing</keyword>
<dbReference type="EMBL" id="JACXVP010000010">
    <property type="protein sequence ID" value="KAG5581405.1"/>
    <property type="molecule type" value="Genomic_DNA"/>
</dbReference>
<protein>
    <submittedName>
        <fullName evidence="6">Uncharacterized protein</fullName>
    </submittedName>
</protein>
<dbReference type="OrthoDB" id="3366661at2759"/>
<dbReference type="GO" id="GO:0016556">
    <property type="term" value="P:mRNA modification"/>
    <property type="evidence" value="ECO:0007669"/>
    <property type="project" value="InterPro"/>
</dbReference>
<comment type="similarity">
    <text evidence="2">Belongs to the fl(2)d family.</text>
</comment>
<keyword evidence="7" id="KW-1185">Reference proteome</keyword>
<evidence type="ECO:0000256" key="5">
    <source>
        <dbReference type="ARBA" id="ARBA00023242"/>
    </source>
</evidence>
<keyword evidence="5" id="KW-0539">Nucleus</keyword>
<evidence type="ECO:0000256" key="2">
    <source>
        <dbReference type="ARBA" id="ARBA00010313"/>
    </source>
</evidence>
<dbReference type="GO" id="GO:0006397">
    <property type="term" value="P:mRNA processing"/>
    <property type="evidence" value="ECO:0007669"/>
    <property type="project" value="UniProtKB-KW"/>
</dbReference>
<reference evidence="6 7" key="1">
    <citation type="submission" date="2020-09" db="EMBL/GenBank/DDBJ databases">
        <title>De no assembly of potato wild relative species, Solanum commersonii.</title>
        <authorList>
            <person name="Cho K."/>
        </authorList>
    </citation>
    <scope>NUCLEOTIDE SEQUENCE [LARGE SCALE GENOMIC DNA]</scope>
    <source>
        <strain evidence="6">LZ3.2</strain>
        <tissue evidence="6">Leaf</tissue>
    </source>
</reference>
<keyword evidence="3" id="KW-0507">mRNA processing</keyword>
<dbReference type="GO" id="GO:0008380">
    <property type="term" value="P:RNA splicing"/>
    <property type="evidence" value="ECO:0007669"/>
    <property type="project" value="UniProtKB-KW"/>
</dbReference>
<dbReference type="Pfam" id="PF17098">
    <property type="entry name" value="Wtap"/>
    <property type="match status" value="1"/>
</dbReference>
<evidence type="ECO:0000256" key="3">
    <source>
        <dbReference type="ARBA" id="ARBA00022664"/>
    </source>
</evidence>
<evidence type="ECO:0000313" key="7">
    <source>
        <dbReference type="Proteomes" id="UP000824120"/>
    </source>
</evidence>
<evidence type="ECO:0000256" key="1">
    <source>
        <dbReference type="ARBA" id="ARBA00004123"/>
    </source>
</evidence>
<evidence type="ECO:0000256" key="4">
    <source>
        <dbReference type="ARBA" id="ARBA00023187"/>
    </source>
</evidence>
<dbReference type="GO" id="GO:0000381">
    <property type="term" value="P:regulation of alternative mRNA splicing, via spliceosome"/>
    <property type="evidence" value="ECO:0007669"/>
    <property type="project" value="InterPro"/>
</dbReference>
<dbReference type="PANTHER" id="PTHR15217">
    <property type="entry name" value="WILMS' TUMOR 1-ASSOCIATING PROTEIN"/>
    <property type="match status" value="1"/>
</dbReference>
<dbReference type="GO" id="GO:0005634">
    <property type="term" value="C:nucleus"/>
    <property type="evidence" value="ECO:0007669"/>
    <property type="project" value="UniProtKB-SubCell"/>
</dbReference>
<gene>
    <name evidence="6" type="ORF">H5410_052032</name>
</gene>
<comment type="subcellular location">
    <subcellularLocation>
        <location evidence="1">Nucleus</location>
    </subcellularLocation>
</comment>